<evidence type="ECO:0000259" key="6">
    <source>
        <dbReference type="Pfam" id="PF22672"/>
    </source>
</evidence>
<feature type="compositionally biased region" description="Low complexity" evidence="1">
    <location>
        <begin position="968"/>
        <end position="985"/>
    </location>
</feature>
<dbReference type="Gene3D" id="1.20.58.1930">
    <property type="match status" value="1"/>
</dbReference>
<evidence type="ECO:0000256" key="1">
    <source>
        <dbReference type="SAM" id="MobiDB-lite"/>
    </source>
</evidence>
<feature type="compositionally biased region" description="Basic and acidic residues" evidence="1">
    <location>
        <begin position="1157"/>
        <end position="1168"/>
    </location>
</feature>
<accession>W4J7D2</accession>
<dbReference type="GO" id="GO:0046789">
    <property type="term" value="F:host cell surface receptor binding"/>
    <property type="evidence" value="ECO:0007669"/>
    <property type="project" value="InterPro"/>
</dbReference>
<reference evidence="7 8" key="2">
    <citation type="submission" date="2013-02" db="EMBL/GenBank/DDBJ databases">
        <title>The Genome Sequence of Plasmodium falciparum Palo Alto/Uganda.</title>
        <authorList>
            <consortium name="The Broad Institute Genome Sequencing Platform"/>
            <consortium name="The Broad Institute Genome Sequencing Center for Infectious Disease"/>
            <person name="Neafsey D."/>
            <person name="Cheeseman I."/>
            <person name="Volkman S."/>
            <person name="Adams J."/>
            <person name="Walker B."/>
            <person name="Young S.K."/>
            <person name="Zeng Q."/>
            <person name="Gargeya S."/>
            <person name="Fitzgerald M."/>
            <person name="Haas B."/>
            <person name="Abouelleil A."/>
            <person name="Alvarado L."/>
            <person name="Arachchi H.M."/>
            <person name="Berlin A.M."/>
            <person name="Chapman S.B."/>
            <person name="Dewar J."/>
            <person name="Goldberg J."/>
            <person name="Griggs A."/>
            <person name="Gujja S."/>
            <person name="Hansen M."/>
            <person name="Howarth C."/>
            <person name="Imamovic A."/>
            <person name="Larimer J."/>
            <person name="McCowan C."/>
            <person name="Murphy C."/>
            <person name="Neiman D."/>
            <person name="Pearson M."/>
            <person name="Priest M."/>
            <person name="Roberts A."/>
            <person name="Saif S."/>
            <person name="Shea T."/>
            <person name="Sisk P."/>
            <person name="Sykes S."/>
            <person name="Wortman J."/>
            <person name="Nusbaum C."/>
            <person name="Birren B."/>
        </authorList>
    </citation>
    <scope>NUCLEOTIDE SEQUENCE [LARGE SCALE GENOMIC DNA]</scope>
    <source>
        <strain evidence="7 8">Palo Alto/Uganda</strain>
    </source>
</reference>
<dbReference type="SUPFAM" id="SSF140924">
    <property type="entry name" value="Duffy binding domain-like"/>
    <property type="match status" value="4"/>
</dbReference>
<dbReference type="Pfam" id="PF22672">
    <property type="entry name" value="DBL_C"/>
    <property type="match status" value="2"/>
</dbReference>
<feature type="compositionally biased region" description="Polar residues" evidence="1">
    <location>
        <begin position="911"/>
        <end position="927"/>
    </location>
</feature>
<feature type="compositionally biased region" description="Basic and acidic residues" evidence="1">
    <location>
        <begin position="1700"/>
        <end position="1712"/>
    </location>
</feature>
<feature type="region of interest" description="Disordered" evidence="1">
    <location>
        <begin position="1137"/>
        <end position="1168"/>
    </location>
</feature>
<feature type="region of interest" description="Disordered" evidence="1">
    <location>
        <begin position="763"/>
        <end position="852"/>
    </location>
</feature>
<dbReference type="Gene3D" id="1.20.1310.20">
    <property type="entry name" value="Duffy-antigen binding domain"/>
    <property type="match status" value="2"/>
</dbReference>
<proteinExistence type="predicted"/>
<feature type="compositionally biased region" description="Polar residues" evidence="1">
    <location>
        <begin position="1137"/>
        <end position="1147"/>
    </location>
</feature>
<feature type="domain" description="Plasmodium falciparum erythrocyte membrane protein-1 N-terminal segment" evidence="4">
    <location>
        <begin position="12"/>
        <end position="47"/>
    </location>
</feature>
<evidence type="ECO:0000259" key="4">
    <source>
        <dbReference type="Pfam" id="PF15447"/>
    </source>
</evidence>
<dbReference type="EMBL" id="KI927252">
    <property type="protein sequence ID" value="ETW57487.1"/>
    <property type="molecule type" value="Genomic_DNA"/>
</dbReference>
<feature type="compositionally biased region" description="Polar residues" evidence="1">
    <location>
        <begin position="1033"/>
        <end position="1044"/>
    </location>
</feature>
<feature type="compositionally biased region" description="Acidic residues" evidence="1">
    <location>
        <begin position="1638"/>
        <end position="1652"/>
    </location>
</feature>
<dbReference type="FunFam" id="1.20.58.1930:FF:000001">
    <property type="entry name" value="Erythrocyte membrane protein 1, PfEMP1"/>
    <property type="match status" value="1"/>
</dbReference>
<reference evidence="7 8" key="1">
    <citation type="submission" date="2013-02" db="EMBL/GenBank/DDBJ databases">
        <title>The Genome Annotation of Plasmodium falciparum Palo Alto/Uganda.</title>
        <authorList>
            <consortium name="The Broad Institute Genome Sequencing Platform"/>
            <consortium name="The Broad Institute Genome Sequencing Center for Infectious Disease"/>
            <person name="Neafsey D."/>
            <person name="Hoffman S."/>
            <person name="Volkman S."/>
            <person name="Rosenthal P."/>
            <person name="Walker B."/>
            <person name="Young S.K."/>
            <person name="Zeng Q."/>
            <person name="Gargeya S."/>
            <person name="Fitzgerald M."/>
            <person name="Haas B."/>
            <person name="Abouelleil A."/>
            <person name="Allen A.W."/>
            <person name="Alvarado L."/>
            <person name="Arachchi H.M."/>
            <person name="Berlin A.M."/>
            <person name="Chapman S.B."/>
            <person name="Gainer-Dewar J."/>
            <person name="Goldberg J."/>
            <person name="Griggs A."/>
            <person name="Gujja S."/>
            <person name="Hansen M."/>
            <person name="Howarth C."/>
            <person name="Imamovic A."/>
            <person name="Ireland A."/>
            <person name="Larimer J."/>
            <person name="McCowan C."/>
            <person name="Murphy C."/>
            <person name="Pearson M."/>
            <person name="Poon T.W."/>
            <person name="Priest M."/>
            <person name="Roberts A."/>
            <person name="Saif S."/>
            <person name="Shea T."/>
            <person name="Sisk P."/>
            <person name="Sykes S."/>
            <person name="Wortman J."/>
            <person name="Nusbaum C."/>
            <person name="Birren B."/>
        </authorList>
    </citation>
    <scope>NUCLEOTIDE SEQUENCE [LARGE SCALE GENOMIC DNA]</scope>
    <source>
        <strain evidence="7 8">Palo Alto/Uganda</strain>
    </source>
</reference>
<feature type="domain" description="Duffy-antigen binding" evidence="3">
    <location>
        <begin position="109"/>
        <end position="293"/>
    </location>
</feature>
<feature type="region of interest" description="Disordered" evidence="1">
    <location>
        <begin position="383"/>
        <end position="403"/>
    </location>
</feature>
<dbReference type="Gene3D" id="1.20.58.830">
    <property type="match status" value="3"/>
</dbReference>
<sequence length="1718" mass="195292">MVQKSGGEEDLSAKHMFDRIGKDVHETVKKDAENYIEELEGNLQYAKGSGETVTFPDTCRRVKEYYDGVNGNSNRYPCGTRREEVKRFSDKRGAQCDKKKINDSDSNGDACAPFRRLNLCNKNMEKIATSMTTHKLLAEVCMAAYHEGDSIKTHYTEHQEKYKNTGTASQLCTVLARSFADIGDIVRGRDLYLGYDDKEKEKRDQLESKLKEIFDKIKKSDVKLTSLKDEEIREYWWALNRQEIWKAITCKAEKNNKYFRNTCNGGSPIQGDCRCPKGDQVPTYFDYVPQYLRWFEEWAEDFCRKRKHKLENAKEQCRPVENGEEKYCSGNGYDCEKTKRGRNIYRWDHKCTGCFLSCSHFVNWIDNQRKQFLKQRNKYQNEISVGGGRKKRSTGSSSSSSYDNGYEKKFYNKLKEGNYENVETFLEKLSKEDVCTKFSEDEGKIDFKTVNSAKNSDGSNKTFSRTTYCEACPLCGVQKKNNGSVGNTEWERKDNMNQCPHINLYRPKSEAEGITINFLYSGDEPNEIAKNLKAFCAQANGDRTNSGGSGGGRNSDPSLYDPWKCYQLEDLQKDEVGVDDDKYVQDVQTGGGLCILQKTNGKENVNKQKTFNPFFYYWVVHMLKDSIHWRTKKIKGCLENGKQTKCRNGCKGDCDCFKKWVEKKQQEWTNIKKHFDKQPGFDEVWTPYRTLELALELEFSKDNSEENSTEDKENKVSAEEAKEIKHLRDIIKKKNEEAAAASDGKKKTLMDELIDYEEKEAEKCKKIHTSDTCPSIDTGSRARADTGTPLDPNHVEHDNADTYDSEEDEDEDEPDELQDTTAEDQEAKDGAASEESGPELPVPTTQNEVNPCDIVSNLFSNPEQFKEVACKQKYAKNNSRLGWKCIPSGDNTTTGGEGSGATVHRSKRGADSQTPSKKTTPPSNSGSICVPPRRRKLYVGGLTKWANETLSSGESSAGGKETPVSGEARGPTAAPTSPPSSNSRADGLLTAFVESAAVETFFLWDRYKKENTKKTQSVGLPLLPLPTAPDSGSGEQNPQSQLLSGNIPPPFLRQMFYTLGDYRDICVGNTPHGIDTVSASDKDTMENIKKAIEKILSQNGDKLVPQKSVNDRQSLWETYAEPIWNGMIYALTYDTNSGAKDQPPQQDTKVKGQLWDDTNKKPKKDNNHDYTYENVVLKEEVNGAKGNDDIIQTPTLKNFVKIPTFFRWLHEWGSDFCGKRARMLKNVKKACRKKDDGGDKNCSGDGENCETIREQDYTILPDFNCPGCGRECRKYKQWIRRKKYEFIEQQNAFTKQKDKCEKESKGAESKHHSISDQNFVKKLGTDYTSIKLFLQKLVSCSKNDSEEGNGKGKKIFDDEGETFAHAKDCKPCSQFKVNCNGNGACKGGTYEKCSRKTFNAEDIIKNKEPSIQEVVMRVIDDSATGFKGDLENHCKNADIFKGVREDKWKCFYVCGVDICKPEESNDFINDKEYIQIRALFKRWLEYFLEDYNKIKNKLKPCINKETNKLCINGCYKNCECVGQWISKKRTEWGKIKKRYFDQYNVSEQKQVYNVKSFLEGLQSQIAVTIKKAIKPCGNLDDFQDSKECAVAASSGKKDGEKSDVVECLLDRLKNKIDKCKEDHSSGDQTKTACQESPSVEEDEEDLLLEENENPVVQPKICGEMKEETKEQEEGDECKAVTPSEPGEKKKEEEKEDKEEEKDKGDQPEEAAKKNQIYY</sequence>
<feature type="compositionally biased region" description="Acidic residues" evidence="1">
    <location>
        <begin position="801"/>
        <end position="824"/>
    </location>
</feature>
<feature type="region of interest" description="Disordered" evidence="1">
    <location>
        <begin position="949"/>
        <end position="985"/>
    </location>
</feature>
<dbReference type="Pfam" id="PF18562">
    <property type="entry name" value="CIDR1_gamma"/>
    <property type="match status" value="1"/>
</dbReference>
<evidence type="ECO:0000259" key="2">
    <source>
        <dbReference type="Pfam" id="PF03011"/>
    </source>
</evidence>
<evidence type="ECO:0000313" key="7">
    <source>
        <dbReference type="EMBL" id="ETW57487.1"/>
    </source>
</evidence>
<evidence type="ECO:0000259" key="5">
    <source>
        <dbReference type="Pfam" id="PF18562"/>
    </source>
</evidence>
<dbReference type="InterPro" id="IPR004258">
    <property type="entry name" value="DBL"/>
</dbReference>
<dbReference type="Pfam" id="PF03011">
    <property type="entry name" value="PFEMP"/>
    <property type="match status" value="2"/>
</dbReference>
<organism evidence="7 8">
    <name type="scientific">Plasmodium falciparum (isolate Palo Alto / Uganda)</name>
    <dbReference type="NCBI Taxonomy" id="57270"/>
    <lineage>
        <taxon>Eukaryota</taxon>
        <taxon>Sar</taxon>
        <taxon>Alveolata</taxon>
        <taxon>Apicomplexa</taxon>
        <taxon>Aconoidasida</taxon>
        <taxon>Haemosporida</taxon>
        <taxon>Plasmodiidae</taxon>
        <taxon>Plasmodium</taxon>
        <taxon>Plasmodium (Laverania)</taxon>
    </lineage>
</organism>
<feature type="domain" description="Cysteine-rich interdomain region 1 gamma" evidence="5">
    <location>
        <begin position="1412"/>
        <end position="1462"/>
    </location>
</feature>
<feature type="domain" description="Duffy-binding-like" evidence="6">
    <location>
        <begin position="1211"/>
        <end position="1367"/>
    </location>
</feature>
<dbReference type="Pfam" id="PF05424">
    <property type="entry name" value="Duffy_binding"/>
    <property type="match status" value="2"/>
</dbReference>
<gene>
    <name evidence="7" type="ORF">PFUGPA_00391</name>
</gene>
<protein>
    <recommendedName>
        <fullName evidence="9">Erythrocyte membrane protein 1</fullName>
    </recommendedName>
</protein>
<dbReference type="Pfam" id="PF15447">
    <property type="entry name" value="NTS"/>
    <property type="match status" value="1"/>
</dbReference>
<name>W4J7D2_PLAFP</name>
<evidence type="ECO:0000313" key="8">
    <source>
        <dbReference type="Proteomes" id="UP000019103"/>
    </source>
</evidence>
<feature type="region of interest" description="Disordered" evidence="1">
    <location>
        <begin position="1619"/>
        <end position="1718"/>
    </location>
</feature>
<feature type="domain" description="Duffy-binding-like" evidence="2">
    <location>
        <begin position="614"/>
        <end position="771"/>
    </location>
</feature>
<dbReference type="InterPro" id="IPR029210">
    <property type="entry name" value="PfEMP1_NTS"/>
</dbReference>
<feature type="domain" description="Duffy-antigen binding" evidence="3">
    <location>
        <begin position="928"/>
        <end position="1148"/>
    </location>
</feature>
<dbReference type="Proteomes" id="UP000019103">
    <property type="component" value="Unassembled WGS sequence"/>
</dbReference>
<evidence type="ECO:0000259" key="3">
    <source>
        <dbReference type="Pfam" id="PF05424"/>
    </source>
</evidence>
<dbReference type="FunFam" id="1.20.58.830:FF:000003">
    <property type="entry name" value="Erythrocyte membrane protein 1, PfEMP1"/>
    <property type="match status" value="1"/>
</dbReference>
<dbReference type="InterPro" id="IPR042202">
    <property type="entry name" value="Duffy-ag-bd_sf"/>
</dbReference>
<dbReference type="InterPro" id="IPR054595">
    <property type="entry name" value="DBL_C"/>
</dbReference>
<evidence type="ECO:0008006" key="9">
    <source>
        <dbReference type="Google" id="ProtNLM"/>
    </source>
</evidence>
<feature type="region of interest" description="Disordered" evidence="1">
    <location>
        <begin position="881"/>
        <end position="932"/>
    </location>
</feature>
<dbReference type="InterPro" id="IPR041480">
    <property type="entry name" value="CIDR1_gamma"/>
</dbReference>
<dbReference type="GO" id="GO:0016020">
    <property type="term" value="C:membrane"/>
    <property type="evidence" value="ECO:0007669"/>
    <property type="project" value="InterPro"/>
</dbReference>
<feature type="domain" description="Duffy-binding-like" evidence="6">
    <location>
        <begin position="297"/>
        <end position="451"/>
    </location>
</feature>
<feature type="region of interest" description="Disordered" evidence="1">
    <location>
        <begin position="1018"/>
        <end position="1045"/>
    </location>
</feature>
<dbReference type="InterPro" id="IPR008602">
    <property type="entry name" value="Duffy-antigen-binding"/>
</dbReference>
<feature type="domain" description="Duffy-binding-like" evidence="2">
    <location>
        <begin position="1479"/>
        <end position="1625"/>
    </location>
</feature>